<evidence type="ECO:0000256" key="1">
    <source>
        <dbReference type="ARBA" id="ARBA00004202"/>
    </source>
</evidence>
<dbReference type="NCBIfam" id="TIGR01216">
    <property type="entry name" value="ATP_synt_epsi"/>
    <property type="match status" value="1"/>
</dbReference>
<keyword evidence="4 8" id="KW-0406">Ion transport</keyword>
<dbReference type="PANTHER" id="PTHR13822:SF10">
    <property type="entry name" value="ATP SYNTHASE EPSILON CHAIN, CHLOROPLASTIC"/>
    <property type="match status" value="1"/>
</dbReference>
<keyword evidence="8" id="KW-1003">Cell membrane</keyword>
<dbReference type="SUPFAM" id="SSF51344">
    <property type="entry name" value="Epsilon subunit of F1F0-ATP synthase N-terminal domain"/>
    <property type="match status" value="1"/>
</dbReference>
<dbReference type="GO" id="GO:0045259">
    <property type="term" value="C:proton-transporting ATP synthase complex"/>
    <property type="evidence" value="ECO:0007669"/>
    <property type="project" value="UniProtKB-KW"/>
</dbReference>
<dbReference type="EMBL" id="JACBYE010000051">
    <property type="protein sequence ID" value="NYS95018.1"/>
    <property type="molecule type" value="Genomic_DNA"/>
</dbReference>
<dbReference type="InterPro" id="IPR020546">
    <property type="entry name" value="ATP_synth_F1_dsu/esu_N"/>
</dbReference>
<dbReference type="CDD" id="cd12152">
    <property type="entry name" value="F1-ATPase_delta"/>
    <property type="match status" value="1"/>
</dbReference>
<dbReference type="Pfam" id="PF02823">
    <property type="entry name" value="ATP-synt_DE_N"/>
    <property type="match status" value="1"/>
</dbReference>
<keyword evidence="3 8" id="KW-0813">Transport</keyword>
<comment type="subcellular location">
    <subcellularLocation>
        <location evidence="1 8">Cell membrane</location>
        <topology evidence="1 8">Peripheral membrane protein</topology>
    </subcellularLocation>
</comment>
<dbReference type="Gene3D" id="2.60.15.10">
    <property type="entry name" value="F0F1 ATP synthase delta/epsilon subunit, N-terminal"/>
    <property type="match status" value="1"/>
</dbReference>
<proteinExistence type="inferred from homology"/>
<dbReference type="InterPro" id="IPR001469">
    <property type="entry name" value="ATP_synth_F1_dsu/esu"/>
</dbReference>
<keyword evidence="5 8" id="KW-0472">Membrane</keyword>
<evidence type="ECO:0000256" key="9">
    <source>
        <dbReference type="RuleBase" id="RU003656"/>
    </source>
</evidence>
<comment type="caution">
    <text evidence="11">The sequence shown here is derived from an EMBL/GenBank/DDBJ whole genome shotgun (WGS) entry which is preliminary data.</text>
</comment>
<keyword evidence="6 8" id="KW-0139">CF(1)</keyword>
<evidence type="ECO:0000256" key="3">
    <source>
        <dbReference type="ARBA" id="ARBA00022448"/>
    </source>
</evidence>
<feature type="domain" description="ATP synthase F1 complex delta/epsilon subunit N-terminal" evidence="10">
    <location>
        <begin position="11"/>
        <end position="88"/>
    </location>
</feature>
<dbReference type="GO" id="GO:0046933">
    <property type="term" value="F:proton-transporting ATP synthase activity, rotational mechanism"/>
    <property type="evidence" value="ECO:0007669"/>
    <property type="project" value="UniProtKB-UniRule"/>
</dbReference>
<dbReference type="HAMAP" id="MF_00530">
    <property type="entry name" value="ATP_synth_epsil_bac"/>
    <property type="match status" value="1"/>
</dbReference>
<comment type="subunit">
    <text evidence="8 9">F-type ATPases have 2 components, CF(1) - the catalytic core - and CF(0) - the membrane proton channel. CF(1) has five subunits: alpha(3), beta(3), gamma(1), delta(1), epsilon(1). CF(0) has three main subunits: a, b and c.</text>
</comment>
<dbReference type="InterPro" id="IPR036771">
    <property type="entry name" value="ATPsynth_dsu/esu_N"/>
</dbReference>
<evidence type="ECO:0000313" key="11">
    <source>
        <dbReference type="EMBL" id="NYS95018.1"/>
    </source>
</evidence>
<evidence type="ECO:0000313" key="12">
    <source>
        <dbReference type="Proteomes" id="UP000561011"/>
    </source>
</evidence>
<name>A0A853F1V0_9MICO</name>
<organism evidence="11 12">
    <name type="scientific">Sanguibacter inulinus</name>
    <dbReference type="NCBI Taxonomy" id="60922"/>
    <lineage>
        <taxon>Bacteria</taxon>
        <taxon>Bacillati</taxon>
        <taxon>Actinomycetota</taxon>
        <taxon>Actinomycetes</taxon>
        <taxon>Micrococcales</taxon>
        <taxon>Sanguibacteraceae</taxon>
        <taxon>Sanguibacter</taxon>
    </lineage>
</organism>
<evidence type="ECO:0000256" key="6">
    <source>
        <dbReference type="ARBA" id="ARBA00023196"/>
    </source>
</evidence>
<keyword evidence="7 8" id="KW-0066">ATP synthesis</keyword>
<evidence type="ECO:0000256" key="4">
    <source>
        <dbReference type="ARBA" id="ARBA00023065"/>
    </source>
</evidence>
<accession>A0A853F1V0</accession>
<keyword evidence="12" id="KW-1185">Reference proteome</keyword>
<evidence type="ECO:0000256" key="8">
    <source>
        <dbReference type="HAMAP-Rule" id="MF_00530"/>
    </source>
</evidence>
<dbReference type="GO" id="GO:0005886">
    <property type="term" value="C:plasma membrane"/>
    <property type="evidence" value="ECO:0007669"/>
    <property type="project" value="UniProtKB-SubCell"/>
</dbReference>
<evidence type="ECO:0000256" key="5">
    <source>
        <dbReference type="ARBA" id="ARBA00023136"/>
    </source>
</evidence>
<keyword evidence="8" id="KW-0375">Hydrogen ion transport</keyword>
<dbReference type="Proteomes" id="UP000561011">
    <property type="component" value="Unassembled WGS sequence"/>
</dbReference>
<sequence length="96" mass="9678">MSTEAAGTSLLQVTVVTPEGELWSGAATAVTVPAATGSLGILPRRQPLATELRNGTVSIHTPSGDSASCTVTGGFVVVDQDEVTVIADGVETPAER</sequence>
<dbReference type="RefSeq" id="WP_179914253.1">
    <property type="nucleotide sequence ID" value="NZ_JACBYE010000051.1"/>
</dbReference>
<reference evidence="11 12" key="1">
    <citation type="submission" date="2020-07" db="EMBL/GenBank/DDBJ databases">
        <title>MOT database genomes.</title>
        <authorList>
            <person name="Joseph S."/>
            <person name="Aduse-Opoku J."/>
            <person name="Hashim A."/>
            <person name="Wade W."/>
            <person name="Curtis M."/>
        </authorList>
    </citation>
    <scope>NUCLEOTIDE SEQUENCE [LARGE SCALE GENOMIC DNA]</scope>
    <source>
        <strain evidence="11 12">DSM 100099</strain>
    </source>
</reference>
<comment type="similarity">
    <text evidence="2 8 9">Belongs to the ATPase epsilon chain family.</text>
</comment>
<evidence type="ECO:0000256" key="2">
    <source>
        <dbReference type="ARBA" id="ARBA00005712"/>
    </source>
</evidence>
<evidence type="ECO:0000259" key="10">
    <source>
        <dbReference type="Pfam" id="PF02823"/>
    </source>
</evidence>
<gene>
    <name evidence="8 11" type="primary">atpC</name>
    <name evidence="11" type="ORF">HZZ10_15990</name>
</gene>
<comment type="function">
    <text evidence="8">Produces ATP from ADP in the presence of a proton gradient across the membrane.</text>
</comment>
<dbReference type="PANTHER" id="PTHR13822">
    <property type="entry name" value="ATP SYNTHASE DELTA/EPSILON CHAIN"/>
    <property type="match status" value="1"/>
</dbReference>
<dbReference type="GO" id="GO:0005524">
    <property type="term" value="F:ATP binding"/>
    <property type="evidence" value="ECO:0007669"/>
    <property type="project" value="UniProtKB-UniRule"/>
</dbReference>
<protein>
    <recommendedName>
        <fullName evidence="8">ATP synthase epsilon chain</fullName>
    </recommendedName>
    <alternativeName>
        <fullName evidence="8">ATP synthase F1 sector epsilon subunit</fullName>
    </alternativeName>
    <alternativeName>
        <fullName evidence="8">F-ATPase epsilon subunit</fullName>
    </alternativeName>
</protein>
<dbReference type="AlphaFoldDB" id="A0A853F1V0"/>
<evidence type="ECO:0000256" key="7">
    <source>
        <dbReference type="ARBA" id="ARBA00023310"/>
    </source>
</evidence>